<name>A0AAQ4DN16_AMBAM</name>
<feature type="compositionally biased region" description="Basic and acidic residues" evidence="1">
    <location>
        <begin position="59"/>
        <end position="82"/>
    </location>
</feature>
<evidence type="ECO:0000256" key="1">
    <source>
        <dbReference type="SAM" id="MobiDB-lite"/>
    </source>
</evidence>
<feature type="region of interest" description="Disordered" evidence="1">
    <location>
        <begin position="1"/>
        <end position="208"/>
    </location>
</feature>
<reference evidence="3 4" key="1">
    <citation type="journal article" date="2023" name="Arcadia Sci">
        <title>De novo assembly of a long-read Amblyomma americanum tick genome.</title>
        <authorList>
            <person name="Chou S."/>
            <person name="Poskanzer K.E."/>
            <person name="Rollins M."/>
            <person name="Thuy-Boun P.S."/>
        </authorList>
    </citation>
    <scope>NUCLEOTIDE SEQUENCE [LARGE SCALE GENOMIC DNA]</scope>
    <source>
        <strain evidence="3">F_SG_1</strain>
        <tissue evidence="3">Salivary glands</tissue>
    </source>
</reference>
<dbReference type="EMBL" id="JARKHS020028908">
    <property type="protein sequence ID" value="KAK8763856.1"/>
    <property type="molecule type" value="Genomic_DNA"/>
</dbReference>
<evidence type="ECO:0008006" key="5">
    <source>
        <dbReference type="Google" id="ProtNLM"/>
    </source>
</evidence>
<protein>
    <recommendedName>
        <fullName evidence="5">Transmembrane protein</fullName>
    </recommendedName>
</protein>
<keyword evidence="2" id="KW-0472">Membrane</keyword>
<keyword evidence="2" id="KW-1133">Transmembrane helix</keyword>
<evidence type="ECO:0000256" key="2">
    <source>
        <dbReference type="SAM" id="Phobius"/>
    </source>
</evidence>
<gene>
    <name evidence="3" type="ORF">V5799_033533</name>
</gene>
<dbReference type="AlphaFoldDB" id="A0AAQ4DN16"/>
<keyword evidence="2" id="KW-0812">Transmembrane</keyword>
<feature type="region of interest" description="Disordered" evidence="1">
    <location>
        <begin position="373"/>
        <end position="404"/>
    </location>
</feature>
<feature type="compositionally biased region" description="Low complexity" evidence="1">
    <location>
        <begin position="12"/>
        <end position="21"/>
    </location>
</feature>
<sequence>MHPKISSHRRPGAATTPGAATDASNPRARLRPRQNFIPNKVKVNDEDRRNANGSCKVLPHFEPKAAIERHTSTGSPRHKETTRLQPNCELDRPVETSRRLQKNFDNRNARAQHDQLQPRMPASARGECAPRPLLTFQGSPQQLPLGAGNSATPSGQKYSPLLERNVASKNGASDGPQAFTAKPRTSAFPGSQLSMRHRPNDSWPIRSSTSNASLSESLFNLVVAAPEPTSLSWPEVPMSIGSGYRDGTRAEYRLSPKIQYWRMDSELPVQRPHGANARLVMPIGHNAGHGRESKKLAADNEAAGGSRCKGAWKQPSQVPQRPVGLYVFLIALCGFTFAALWLEFGHRRGTADDAEEDNVTAWESWTLPLLPPTRKASTARFAPSEDSVEDMQDRIEKHEESTEP</sequence>
<proteinExistence type="predicted"/>
<evidence type="ECO:0000313" key="3">
    <source>
        <dbReference type="EMBL" id="KAK8763856.1"/>
    </source>
</evidence>
<accession>A0AAQ4DN16</accession>
<feature type="transmembrane region" description="Helical" evidence="2">
    <location>
        <begin position="323"/>
        <end position="342"/>
    </location>
</feature>
<feature type="compositionally biased region" description="Basic and acidic residues" evidence="1">
    <location>
        <begin position="391"/>
        <end position="404"/>
    </location>
</feature>
<keyword evidence="4" id="KW-1185">Reference proteome</keyword>
<evidence type="ECO:0000313" key="4">
    <source>
        <dbReference type="Proteomes" id="UP001321473"/>
    </source>
</evidence>
<feature type="compositionally biased region" description="Basic and acidic residues" evidence="1">
    <location>
        <begin position="89"/>
        <end position="113"/>
    </location>
</feature>
<feature type="compositionally biased region" description="Basic residues" evidence="1">
    <location>
        <begin position="1"/>
        <end position="11"/>
    </location>
</feature>
<organism evidence="3 4">
    <name type="scientific">Amblyomma americanum</name>
    <name type="common">Lone star tick</name>
    <dbReference type="NCBI Taxonomy" id="6943"/>
    <lineage>
        <taxon>Eukaryota</taxon>
        <taxon>Metazoa</taxon>
        <taxon>Ecdysozoa</taxon>
        <taxon>Arthropoda</taxon>
        <taxon>Chelicerata</taxon>
        <taxon>Arachnida</taxon>
        <taxon>Acari</taxon>
        <taxon>Parasitiformes</taxon>
        <taxon>Ixodida</taxon>
        <taxon>Ixodoidea</taxon>
        <taxon>Ixodidae</taxon>
        <taxon>Amblyomminae</taxon>
        <taxon>Amblyomma</taxon>
    </lineage>
</organism>
<comment type="caution">
    <text evidence="3">The sequence shown here is derived from an EMBL/GenBank/DDBJ whole genome shotgun (WGS) entry which is preliminary data.</text>
</comment>
<dbReference type="Proteomes" id="UP001321473">
    <property type="component" value="Unassembled WGS sequence"/>
</dbReference>